<dbReference type="Proteomes" id="UP000663829">
    <property type="component" value="Unassembled WGS sequence"/>
</dbReference>
<gene>
    <name evidence="1" type="ORF">GPM918_LOCUS45444</name>
    <name evidence="2" type="ORF">SRO942_LOCUS47950</name>
</gene>
<dbReference type="EMBL" id="CAJNOQ010050917">
    <property type="protein sequence ID" value="CAF1649777.1"/>
    <property type="molecule type" value="Genomic_DNA"/>
</dbReference>
<dbReference type="AlphaFoldDB" id="A0A816EQT5"/>
<accession>A0A816EQT5</accession>
<keyword evidence="3" id="KW-1185">Reference proteome</keyword>
<evidence type="ECO:0000313" key="1">
    <source>
        <dbReference type="EMBL" id="CAF1649777.1"/>
    </source>
</evidence>
<organism evidence="1 3">
    <name type="scientific">Didymodactylos carnosus</name>
    <dbReference type="NCBI Taxonomy" id="1234261"/>
    <lineage>
        <taxon>Eukaryota</taxon>
        <taxon>Metazoa</taxon>
        <taxon>Spiralia</taxon>
        <taxon>Gnathifera</taxon>
        <taxon>Rotifera</taxon>
        <taxon>Eurotatoria</taxon>
        <taxon>Bdelloidea</taxon>
        <taxon>Philodinida</taxon>
        <taxon>Philodinidae</taxon>
        <taxon>Didymodactylos</taxon>
    </lineage>
</organism>
<sequence length="44" mass="5094">MFLKTCKAENLKSKCTRIKIASPHFKSSESYTKCQQLIIQSEIM</sequence>
<comment type="caution">
    <text evidence="1">The sequence shown here is derived from an EMBL/GenBank/DDBJ whole genome shotgun (WGS) entry which is preliminary data.</text>
</comment>
<dbReference type="EMBL" id="CAJOBC010121369">
    <property type="protein sequence ID" value="CAF4575820.1"/>
    <property type="molecule type" value="Genomic_DNA"/>
</dbReference>
<evidence type="ECO:0000313" key="2">
    <source>
        <dbReference type="EMBL" id="CAF4575820.1"/>
    </source>
</evidence>
<dbReference type="Proteomes" id="UP000681722">
    <property type="component" value="Unassembled WGS sequence"/>
</dbReference>
<evidence type="ECO:0000313" key="3">
    <source>
        <dbReference type="Proteomes" id="UP000663829"/>
    </source>
</evidence>
<feature type="non-terminal residue" evidence="1">
    <location>
        <position position="1"/>
    </location>
</feature>
<reference evidence="1" key="1">
    <citation type="submission" date="2021-02" db="EMBL/GenBank/DDBJ databases">
        <authorList>
            <person name="Nowell W R."/>
        </authorList>
    </citation>
    <scope>NUCLEOTIDE SEQUENCE</scope>
</reference>
<name>A0A816EQT5_9BILA</name>
<proteinExistence type="predicted"/>
<protein>
    <submittedName>
        <fullName evidence="1">Uncharacterized protein</fullName>
    </submittedName>
</protein>